<evidence type="ECO:0008006" key="7">
    <source>
        <dbReference type="Google" id="ProtNLM"/>
    </source>
</evidence>
<feature type="domain" description="URB1 C-terminal" evidence="3">
    <location>
        <begin position="1460"/>
        <end position="1688"/>
    </location>
</feature>
<evidence type="ECO:0000313" key="5">
    <source>
        <dbReference type="EMBL" id="CAI4046402.1"/>
    </source>
</evidence>
<dbReference type="PANTHER" id="PTHR13500:SF0">
    <property type="entry name" value="NUCLEOLAR PRE-RIBOSOMAL-ASSOCIATED PROTEIN 1"/>
    <property type="match status" value="1"/>
</dbReference>
<name>A0ABN8WG01_SACUV</name>
<dbReference type="EMBL" id="OX365938">
    <property type="protein sequence ID" value="CAI4046402.1"/>
    <property type="molecule type" value="Genomic_DNA"/>
</dbReference>
<feature type="domain" description="URB1 central HEAT repeat" evidence="4">
    <location>
        <begin position="566"/>
        <end position="754"/>
    </location>
</feature>
<dbReference type="Pfam" id="PF11707">
    <property type="entry name" value="Npa1"/>
    <property type="match status" value="1"/>
</dbReference>
<proteinExistence type="predicted"/>
<evidence type="ECO:0000256" key="1">
    <source>
        <dbReference type="SAM" id="MobiDB-lite"/>
    </source>
</evidence>
<dbReference type="Pfam" id="PF16201">
    <property type="entry name" value="NopRA1"/>
    <property type="match status" value="1"/>
</dbReference>
<dbReference type="InterPro" id="IPR032436">
    <property type="entry name" value="URB1_C"/>
</dbReference>
<evidence type="ECO:0000259" key="3">
    <source>
        <dbReference type="Pfam" id="PF16201"/>
    </source>
</evidence>
<evidence type="ECO:0000313" key="6">
    <source>
        <dbReference type="Proteomes" id="UP001162085"/>
    </source>
</evidence>
<dbReference type="InterPro" id="IPR021714">
    <property type="entry name" value="URB1_N"/>
</dbReference>
<gene>
    <name evidence="5" type="primary">SUVZ11G1990</name>
    <name evidence="5" type="ORF">SUVZ_11G1990</name>
</gene>
<dbReference type="InterPro" id="IPR039844">
    <property type="entry name" value="URB1"/>
</dbReference>
<reference evidence="5" key="1">
    <citation type="submission" date="2022-10" db="EMBL/GenBank/DDBJ databases">
        <authorList>
            <person name="Byrne P K."/>
        </authorList>
    </citation>
    <scope>NUCLEOTIDE SEQUENCE</scope>
    <source>
        <strain evidence="5">ZP964</strain>
    </source>
</reference>
<feature type="domain" description="URB1 N-terminal" evidence="2">
    <location>
        <begin position="62"/>
        <end position="388"/>
    </location>
</feature>
<feature type="compositionally biased region" description="Basic and acidic residues" evidence="1">
    <location>
        <begin position="11"/>
        <end position="22"/>
    </location>
</feature>
<feature type="region of interest" description="Disordered" evidence="1">
    <location>
        <begin position="1"/>
        <end position="22"/>
    </location>
</feature>
<dbReference type="Pfam" id="PF26140">
    <property type="entry name" value="HEAT_URB1"/>
    <property type="match status" value="1"/>
</dbReference>
<keyword evidence="6" id="KW-1185">Reference proteome</keyword>
<evidence type="ECO:0000259" key="2">
    <source>
        <dbReference type="Pfam" id="PF11707"/>
    </source>
</evidence>
<dbReference type="Proteomes" id="UP001162085">
    <property type="component" value="Chromosome 11"/>
</dbReference>
<accession>A0ABN8WG01</accession>
<dbReference type="InterPro" id="IPR059018">
    <property type="entry name" value="HEAT_URB1"/>
</dbReference>
<protein>
    <recommendedName>
        <fullName evidence="7">Nucleolar pre-ribosomal-associated protein 1</fullName>
    </recommendedName>
</protein>
<sequence>MSSYSGAYGSRDQRKEKYTQGKEFDDGTLETLEGIITALEDETVSKDFQPLIMFFQKGFAAQSVQAWSYFAQINNHGKFSKTTTLLTRTLRALSSDSSTIATGSGLIKLILTGYTKVIYRGLTNMRAQLTNPILRLLKQIINFNKGQHLEEFVSYFDFSLPVLPRLLSPSKSELADGNSAAPKYDSIRSTFIKFWLTLISNASPFVRKELLTENFKIMSNLFKFMNKVDSDKLSEHILSVFINDILKEKSFKRTTKTKILNELAASKIHHFYYSSNGDLVKKTNEFFLTFGASHEFSVAFPDNCVWFANSVTDGASHGAPITVNQVEFQVHNKLLFNTLRVFKPWEDIQQLNTLIKILENVPELVAPYSIFLTTNGNHDPKMTSYWFGTTLLINKIINLKIPQFMESVDSNIPPSTSLVIENILPSLLTKSSLTKSLQYETSIIRQLACQLIVLAFKKLENVSILYDKKGWKNEKAILLNKFHTRIPDLPIFVSTLNNALATNKDNKILPLSISVIFNYYSKLFPNLFSINLPSSNLYTDIMQKPTISGMEFAILDNYLQFQEFNSTQTKWWNSNSDGNSLFTLLLKLASSKNASNMVATRISNLLDELTRASVIFSSTLISPLMALVNSLQGICLQDLDAESMEKIWKWFDETISRVMKTPYKYVDSAKEYNYISPFIMGLSEQWKYVGKNNLSVFVNKWLLLFLRNMIFIGENHTGISRLVKDAFPEINEHDANLYLKFDSFEENIKELDNPDYLISSMKDSSFFQHVSLLPSKALTNISRLPVNRLDAAGILFRVQLLVKDDSIAYDNRFETIVCELMGKIASYMVTDTEFPIIKVLERYLKFALPKLITDKENSLLMEKSRLICNLIGEICFQTGHQLAVFQETIQKTVFDGENVEERVSYDQSYYEKDINALLTSVSEYLSTPVLTSLLMYGITLEFSRNILKKVHNEGKHIGMSLVRNVLDKTKDEDSSLVTEINFFLTKLFEKNKVDVDVISAPEGVLSLSETASFIDSAVSNDLNYPVLEAFYKWEFFSFSSFIPNIEKIKNLPLLSIVTATALSKHMEDNDFSAFAHEVLCKYDEDIGKCVSSTTLKRDIFDEVVNMITTYIGIYDDSKKLNILECVLAQNGHRYHAATVNYIAANNDFAYPGVTTWLNKTLLYVTKYLTERETLSDSFFKLLHAMNKLLSHEKASKVLNSKIVNAQLEAILGSKWIKKTDILEYVNILILCIKQKSIQSERMVQLLLNNEMYSSIMITGNDENSSYKKFLSTMILFTLFNFNPVINSTPTVQEKLLTFYSGTISSDDKLIIKMLEIIESQTSNSWTNMIFSWEFIQEEEEEEVLETIGDTRLITKEKEGLIVTLRKHLIEKSIDGYVLERPQIPEFCISSNKDNFDITTRWNLLKKYYEQTERCGVAMYDPLLLLLLIIHNRELVKMVKEEDGSLTYKYEFKKFLDSKLFQFIICSLSDDDAITNISYEHLTNLAVSLEKKSAQTNPVKKATDKDDAEKEEKEEDNSLIKYNSIYQILIKRILYHKQQNQDSIRSLIWFSISRIVDLLKNPILPLHEKAYRWVLSSSTIRGWDIPMVSDVMMSYNKRQQDDDNKKEIDMEIYYGELSWVLATIGKGIKTDEDFKMLDKKGVFEWLLNLINIPYLKERLRELIFLVFYKVQRVADDGGLNMISRNGIVSFLEILNDNIKSKLPKDNVLNSADVLQNENKNTLNNTFKLIQEQNGIEKLLLGYNELVKSQKRLILWTEGDSDNVVKRLRK</sequence>
<dbReference type="PANTHER" id="PTHR13500">
    <property type="entry name" value="NUCLEOLAR PRERIBOSOMAL-ASSOCIATED PROTEIN 1"/>
    <property type="match status" value="1"/>
</dbReference>
<organism evidence="5 6">
    <name type="scientific">Saccharomyces uvarum</name>
    <name type="common">Yeast</name>
    <name type="synonym">Saccharomyces bayanus var. uvarum</name>
    <dbReference type="NCBI Taxonomy" id="230603"/>
    <lineage>
        <taxon>Eukaryota</taxon>
        <taxon>Fungi</taxon>
        <taxon>Dikarya</taxon>
        <taxon>Ascomycota</taxon>
        <taxon>Saccharomycotina</taxon>
        <taxon>Saccharomycetes</taxon>
        <taxon>Saccharomycetales</taxon>
        <taxon>Saccharomycetaceae</taxon>
        <taxon>Saccharomyces</taxon>
    </lineage>
</organism>
<evidence type="ECO:0000259" key="4">
    <source>
        <dbReference type="Pfam" id="PF26140"/>
    </source>
</evidence>